<proteinExistence type="predicted"/>
<dbReference type="OrthoDB" id="428260at2759"/>
<reference evidence="2 3" key="1">
    <citation type="journal article" date="2013" name="PLoS Genet.">
        <title>The genome and development-dependent transcriptomes of Pyronema confluens: a window into fungal evolution.</title>
        <authorList>
            <person name="Traeger S."/>
            <person name="Altegoer F."/>
            <person name="Freitag M."/>
            <person name="Gabaldon T."/>
            <person name="Kempken F."/>
            <person name="Kumar A."/>
            <person name="Marcet-Houben M."/>
            <person name="Poggeler S."/>
            <person name="Stajich J.E."/>
            <person name="Nowrousian M."/>
        </authorList>
    </citation>
    <scope>NUCLEOTIDE SEQUENCE [LARGE SCALE GENOMIC DNA]</scope>
    <source>
        <strain evidence="3">CBS 100304</strain>
        <tissue evidence="2">Vegetative mycelium</tissue>
    </source>
</reference>
<name>U4KTY6_PYROM</name>
<dbReference type="AlphaFoldDB" id="U4KTY6"/>
<evidence type="ECO:0000313" key="2">
    <source>
        <dbReference type="EMBL" id="CCX04287.1"/>
    </source>
</evidence>
<evidence type="ECO:0000313" key="3">
    <source>
        <dbReference type="Proteomes" id="UP000018144"/>
    </source>
</evidence>
<feature type="compositionally biased region" description="Basic and acidic residues" evidence="1">
    <location>
        <begin position="49"/>
        <end position="61"/>
    </location>
</feature>
<feature type="region of interest" description="Disordered" evidence="1">
    <location>
        <begin position="49"/>
        <end position="68"/>
    </location>
</feature>
<keyword evidence="3" id="KW-1185">Reference proteome</keyword>
<organism evidence="2 3">
    <name type="scientific">Pyronema omphalodes (strain CBS 100304)</name>
    <name type="common">Pyronema confluens</name>
    <dbReference type="NCBI Taxonomy" id="1076935"/>
    <lineage>
        <taxon>Eukaryota</taxon>
        <taxon>Fungi</taxon>
        <taxon>Dikarya</taxon>
        <taxon>Ascomycota</taxon>
        <taxon>Pezizomycotina</taxon>
        <taxon>Pezizomycetes</taxon>
        <taxon>Pezizales</taxon>
        <taxon>Pyronemataceae</taxon>
        <taxon>Pyronema</taxon>
    </lineage>
</organism>
<dbReference type="EMBL" id="HF935197">
    <property type="protein sequence ID" value="CCX04287.1"/>
    <property type="molecule type" value="Genomic_DNA"/>
</dbReference>
<evidence type="ECO:0000256" key="1">
    <source>
        <dbReference type="SAM" id="MobiDB-lite"/>
    </source>
</evidence>
<accession>U4KTY6</accession>
<protein>
    <submittedName>
        <fullName evidence="2">Uncharacterized protein</fullName>
    </submittedName>
</protein>
<sequence>MIEGIKDAPGMLTNLGDKIKDLEDALVRLKCIESLSPCLKPKIEQCQRDLEDSSRKVEKKSSGLGGKSRSLRKSFQVWSRVSAHSLESNLQAVLLGLEDSLIQKPGLLLPTLIKENHNSPKNDSSGTDEELVQVEASIDRIIGVYNNRETTVFSKVDSKNLFKYFERIFDFIETPTAQAQGKLKESNFTKEDYEDLHRLKGVLMSASSIEENANGRPIYPEFG</sequence>
<gene>
    <name evidence="2" type="ORF">PCON_01777</name>
</gene>
<dbReference type="Proteomes" id="UP000018144">
    <property type="component" value="Unassembled WGS sequence"/>
</dbReference>